<keyword evidence="3" id="KW-1185">Reference proteome</keyword>
<keyword evidence="2" id="KW-0378">Hydrolase</keyword>
<accession>A0A6N6MTA5</accession>
<comment type="caution">
    <text evidence="2">The sequence shown here is derived from an EMBL/GenBank/DDBJ whole genome shotgun (WGS) entry which is preliminary data.</text>
</comment>
<dbReference type="InterPro" id="IPR029058">
    <property type="entry name" value="AB_hydrolase_fold"/>
</dbReference>
<feature type="domain" description="AB hydrolase-1" evidence="1">
    <location>
        <begin position="84"/>
        <end position="322"/>
    </location>
</feature>
<evidence type="ECO:0000259" key="1">
    <source>
        <dbReference type="Pfam" id="PF12697"/>
    </source>
</evidence>
<dbReference type="GO" id="GO:0016787">
    <property type="term" value="F:hydrolase activity"/>
    <property type="evidence" value="ECO:0007669"/>
    <property type="project" value="UniProtKB-KW"/>
</dbReference>
<dbReference type="PANTHER" id="PTHR46438">
    <property type="entry name" value="ALPHA/BETA-HYDROLASES SUPERFAMILY PROTEIN"/>
    <property type="match status" value="1"/>
</dbReference>
<evidence type="ECO:0000313" key="2">
    <source>
        <dbReference type="EMBL" id="KAB1072746.1"/>
    </source>
</evidence>
<sequence length="346" mass="37402">MFPLLNRRLSRRAARQVSSGVTKLLKSAAKLSETAARKGGAVVRQARAGQRALEAEQVSRPSGQFVDVDGLQVHYIARGRGRPVVLIHGNGTMAEDFVISGLVDQLAKRYRVIAIDRPGFGHTERPRHRIWTAAAQARLVHRTLECLNVERPVIVGHSWGTIVSLSLAVQAQRELRGLVLLSGYYYRSQRADVTMIAPLAVPGVGDAARSLMPAALGHLLAPQVFRQVFKPQPVPARFKARFPVGISIHPTQARASAEDTASMNAAASQLQPHYAKLRLPTAILTGEADAIVDATAQSARLHAEVAGSTLAVLPGLGHMIHYVAKPQIVRAVDGLMALTSKGLRWD</sequence>
<protein>
    <submittedName>
        <fullName evidence="2">Alpha/beta hydrolase</fullName>
    </submittedName>
</protein>
<reference evidence="2 3" key="1">
    <citation type="submission" date="2019-09" db="EMBL/GenBank/DDBJ databases">
        <title>YIM 132548 draft genome.</title>
        <authorList>
            <person name="Jiang L."/>
        </authorList>
    </citation>
    <scope>NUCLEOTIDE SEQUENCE [LARGE SCALE GENOMIC DNA]</scope>
    <source>
        <strain evidence="2 3">YIM 132548</strain>
    </source>
</reference>
<dbReference type="Gene3D" id="3.40.50.1820">
    <property type="entry name" value="alpha/beta hydrolase"/>
    <property type="match status" value="1"/>
</dbReference>
<dbReference type="SUPFAM" id="SSF53474">
    <property type="entry name" value="alpha/beta-Hydrolases"/>
    <property type="match status" value="1"/>
</dbReference>
<proteinExistence type="predicted"/>
<dbReference type="InterPro" id="IPR000639">
    <property type="entry name" value="Epox_hydrolase-like"/>
</dbReference>
<dbReference type="PRINTS" id="PR00111">
    <property type="entry name" value="ABHYDROLASE"/>
</dbReference>
<gene>
    <name evidence="2" type="ORF">F6X51_14135</name>
</gene>
<dbReference type="Proteomes" id="UP000441523">
    <property type="component" value="Unassembled WGS sequence"/>
</dbReference>
<dbReference type="PRINTS" id="PR00412">
    <property type="entry name" value="EPOXHYDRLASE"/>
</dbReference>
<evidence type="ECO:0000313" key="3">
    <source>
        <dbReference type="Proteomes" id="UP000441523"/>
    </source>
</evidence>
<dbReference type="RefSeq" id="WP_150964321.1">
    <property type="nucleotide sequence ID" value="NZ_VZZJ01000011.1"/>
</dbReference>
<dbReference type="AlphaFoldDB" id="A0A6N6MTA5"/>
<name>A0A6N6MTA5_9HYPH</name>
<organism evidence="2 3">
    <name type="scientific">Methylobacterium planeticum</name>
    <dbReference type="NCBI Taxonomy" id="2615211"/>
    <lineage>
        <taxon>Bacteria</taxon>
        <taxon>Pseudomonadati</taxon>
        <taxon>Pseudomonadota</taxon>
        <taxon>Alphaproteobacteria</taxon>
        <taxon>Hyphomicrobiales</taxon>
        <taxon>Methylobacteriaceae</taxon>
        <taxon>Methylobacterium</taxon>
    </lineage>
</organism>
<dbReference type="Pfam" id="PF12697">
    <property type="entry name" value="Abhydrolase_6"/>
    <property type="match status" value="1"/>
</dbReference>
<dbReference type="EMBL" id="VZZJ01000011">
    <property type="protein sequence ID" value="KAB1072746.1"/>
    <property type="molecule type" value="Genomic_DNA"/>
</dbReference>
<dbReference type="InterPro" id="IPR000073">
    <property type="entry name" value="AB_hydrolase_1"/>
</dbReference>
<dbReference type="PANTHER" id="PTHR46438:SF11">
    <property type="entry name" value="LIPASE-RELATED"/>
    <property type="match status" value="1"/>
</dbReference>